<feature type="domain" description="Ribosome maturation factor RimP C-terminal" evidence="5">
    <location>
        <begin position="87"/>
        <end position="142"/>
    </location>
</feature>
<comment type="caution">
    <text evidence="6">The sequence shown here is derived from an EMBL/GenBank/DDBJ whole genome shotgun (WGS) entry which is preliminary data.</text>
</comment>
<dbReference type="Pfam" id="PF02576">
    <property type="entry name" value="RimP_N"/>
    <property type="match status" value="1"/>
</dbReference>
<dbReference type="CDD" id="cd01734">
    <property type="entry name" value="YlxS_C"/>
    <property type="match status" value="1"/>
</dbReference>
<dbReference type="Pfam" id="PF17384">
    <property type="entry name" value="DUF150_C"/>
    <property type="match status" value="1"/>
</dbReference>
<dbReference type="PANTHER" id="PTHR33867:SF1">
    <property type="entry name" value="RIBOSOME MATURATION FACTOR RIMP"/>
    <property type="match status" value="1"/>
</dbReference>
<dbReference type="EMBL" id="QLLL01000007">
    <property type="protein sequence ID" value="RAJ01605.1"/>
    <property type="molecule type" value="Genomic_DNA"/>
</dbReference>
<keyword evidence="7" id="KW-1185">Reference proteome</keyword>
<comment type="subcellular location">
    <subcellularLocation>
        <location evidence="3">Cytoplasm</location>
    </subcellularLocation>
</comment>
<evidence type="ECO:0000256" key="1">
    <source>
        <dbReference type="ARBA" id="ARBA00022490"/>
    </source>
</evidence>
<evidence type="ECO:0000313" key="6">
    <source>
        <dbReference type="EMBL" id="RAJ01605.1"/>
    </source>
</evidence>
<dbReference type="SUPFAM" id="SSF74942">
    <property type="entry name" value="YhbC-like, C-terminal domain"/>
    <property type="match status" value="1"/>
</dbReference>
<organism evidence="6 7">
    <name type="scientific">Chitinophaga skermanii</name>
    <dbReference type="NCBI Taxonomy" id="331697"/>
    <lineage>
        <taxon>Bacteria</taxon>
        <taxon>Pseudomonadati</taxon>
        <taxon>Bacteroidota</taxon>
        <taxon>Chitinophagia</taxon>
        <taxon>Chitinophagales</taxon>
        <taxon>Chitinophagaceae</taxon>
        <taxon>Chitinophaga</taxon>
    </lineage>
</organism>
<dbReference type="OrthoDB" id="9789702at2"/>
<dbReference type="GO" id="GO:0005829">
    <property type="term" value="C:cytosol"/>
    <property type="evidence" value="ECO:0007669"/>
    <property type="project" value="TreeGrafter"/>
</dbReference>
<dbReference type="InterPro" id="IPR028989">
    <property type="entry name" value="RimP_N"/>
</dbReference>
<reference evidence="6 7" key="1">
    <citation type="submission" date="2018-06" db="EMBL/GenBank/DDBJ databases">
        <title>Genomic Encyclopedia of Archaeal and Bacterial Type Strains, Phase II (KMG-II): from individual species to whole genera.</title>
        <authorList>
            <person name="Goeker M."/>
        </authorList>
    </citation>
    <scope>NUCLEOTIDE SEQUENCE [LARGE SCALE GENOMIC DNA]</scope>
    <source>
        <strain evidence="6 7">DSM 23857</strain>
    </source>
</reference>
<dbReference type="RefSeq" id="WP_111599241.1">
    <property type="nucleotide sequence ID" value="NZ_QLLL01000007.1"/>
</dbReference>
<sequence>MTNETVITAIAQLVEPLLANEPGYFLVEVKIKPTNNIKVFIDADQGASIDKLIAFNRALYPLIEASGIVPADDFSLEVSSPGLDEPLKNQRQYVKNIGRKVEVTLLDGTQKEGVLLAVDDSKLTLEQTIGKKKEKVQIEINNTEIKHTKVCIVF</sequence>
<evidence type="ECO:0000313" key="7">
    <source>
        <dbReference type="Proteomes" id="UP000249547"/>
    </source>
</evidence>
<dbReference type="HAMAP" id="MF_01077">
    <property type="entry name" value="RimP"/>
    <property type="match status" value="1"/>
</dbReference>
<comment type="function">
    <text evidence="3">Required for maturation of 30S ribosomal subunits.</text>
</comment>
<keyword evidence="1 3" id="KW-0963">Cytoplasm</keyword>
<dbReference type="SUPFAM" id="SSF75420">
    <property type="entry name" value="YhbC-like, N-terminal domain"/>
    <property type="match status" value="1"/>
</dbReference>
<gene>
    <name evidence="3" type="primary">rimP</name>
    <name evidence="6" type="ORF">LX64_03822</name>
</gene>
<dbReference type="InterPro" id="IPR035956">
    <property type="entry name" value="RimP_N_sf"/>
</dbReference>
<evidence type="ECO:0000259" key="4">
    <source>
        <dbReference type="Pfam" id="PF02576"/>
    </source>
</evidence>
<dbReference type="GO" id="GO:0006412">
    <property type="term" value="P:translation"/>
    <property type="evidence" value="ECO:0007669"/>
    <property type="project" value="TreeGrafter"/>
</dbReference>
<dbReference type="Gene3D" id="3.30.300.70">
    <property type="entry name" value="RimP-like superfamily, N-terminal"/>
    <property type="match status" value="1"/>
</dbReference>
<dbReference type="PANTHER" id="PTHR33867">
    <property type="entry name" value="RIBOSOME MATURATION FACTOR RIMP"/>
    <property type="match status" value="1"/>
</dbReference>
<dbReference type="InterPro" id="IPR003728">
    <property type="entry name" value="Ribosome_maturation_RimP"/>
</dbReference>
<dbReference type="AlphaFoldDB" id="A0A327QCA4"/>
<protein>
    <recommendedName>
        <fullName evidence="3">Ribosome maturation factor RimP</fullName>
    </recommendedName>
</protein>
<comment type="similarity">
    <text evidence="3">Belongs to the RimP family.</text>
</comment>
<accession>A0A327QCA4</accession>
<keyword evidence="2 3" id="KW-0690">Ribosome biogenesis</keyword>
<dbReference type="InterPro" id="IPR036847">
    <property type="entry name" value="RimP_C_sf"/>
</dbReference>
<dbReference type="Proteomes" id="UP000249547">
    <property type="component" value="Unassembled WGS sequence"/>
</dbReference>
<name>A0A327QCA4_9BACT</name>
<evidence type="ECO:0000256" key="3">
    <source>
        <dbReference type="HAMAP-Rule" id="MF_01077"/>
    </source>
</evidence>
<dbReference type="InterPro" id="IPR028998">
    <property type="entry name" value="RimP_C"/>
</dbReference>
<proteinExistence type="inferred from homology"/>
<dbReference type="GO" id="GO:0000028">
    <property type="term" value="P:ribosomal small subunit assembly"/>
    <property type="evidence" value="ECO:0007669"/>
    <property type="project" value="TreeGrafter"/>
</dbReference>
<evidence type="ECO:0000256" key="2">
    <source>
        <dbReference type="ARBA" id="ARBA00022517"/>
    </source>
</evidence>
<feature type="domain" description="Ribosome maturation factor RimP N-terminal" evidence="4">
    <location>
        <begin position="19"/>
        <end position="84"/>
    </location>
</feature>
<evidence type="ECO:0000259" key="5">
    <source>
        <dbReference type="Pfam" id="PF17384"/>
    </source>
</evidence>